<dbReference type="Proteomes" id="UP001139157">
    <property type="component" value="Unassembled WGS sequence"/>
</dbReference>
<dbReference type="EMBL" id="JAMRXG010000005">
    <property type="protein sequence ID" value="MCM6774665.1"/>
    <property type="molecule type" value="Genomic_DNA"/>
</dbReference>
<dbReference type="AlphaFoldDB" id="A0A9X2E6R1"/>
<organism evidence="2 3">
    <name type="scientific">Nocardia pulmonis</name>
    <dbReference type="NCBI Taxonomy" id="2951408"/>
    <lineage>
        <taxon>Bacteria</taxon>
        <taxon>Bacillati</taxon>
        <taxon>Actinomycetota</taxon>
        <taxon>Actinomycetes</taxon>
        <taxon>Mycobacteriales</taxon>
        <taxon>Nocardiaceae</taxon>
        <taxon>Nocardia</taxon>
    </lineage>
</organism>
<comment type="caution">
    <text evidence="2">The sequence shown here is derived from an EMBL/GenBank/DDBJ whole genome shotgun (WGS) entry which is preliminary data.</text>
</comment>
<dbReference type="RefSeq" id="WP_251912476.1">
    <property type="nucleotide sequence ID" value="NZ_JAMRXG010000005.1"/>
</dbReference>
<evidence type="ECO:0000313" key="2">
    <source>
        <dbReference type="EMBL" id="MCM6774665.1"/>
    </source>
</evidence>
<feature type="region of interest" description="Disordered" evidence="1">
    <location>
        <begin position="44"/>
        <end position="73"/>
    </location>
</feature>
<evidence type="ECO:0000313" key="3">
    <source>
        <dbReference type="Proteomes" id="UP001139157"/>
    </source>
</evidence>
<protein>
    <submittedName>
        <fullName evidence="2">Uncharacterized protein</fullName>
    </submittedName>
</protein>
<proteinExistence type="predicted"/>
<keyword evidence="3" id="KW-1185">Reference proteome</keyword>
<sequence>MTTLVTIDGYELALTMSNGLLTVSTVGTAGPVPRGSLYLGALEPEPAPTFIEPDPVDDPPVEPGGVWPTTGAS</sequence>
<evidence type="ECO:0000256" key="1">
    <source>
        <dbReference type="SAM" id="MobiDB-lite"/>
    </source>
</evidence>
<name>A0A9X2E6R1_9NOCA</name>
<reference evidence="2" key="1">
    <citation type="submission" date="2022-06" db="EMBL/GenBank/DDBJ databases">
        <title>Novel species in genus nocardia.</title>
        <authorList>
            <person name="Li F."/>
        </authorList>
    </citation>
    <scope>NUCLEOTIDE SEQUENCE</scope>
    <source>
        <strain evidence="2">CDC141</strain>
    </source>
</reference>
<gene>
    <name evidence="2" type="ORF">NDR86_14400</name>
</gene>
<accession>A0A9X2E6R1</accession>